<keyword evidence="7" id="KW-1133">Transmembrane helix</keyword>
<evidence type="ECO:0000256" key="1">
    <source>
        <dbReference type="ARBA" id="ARBA00006734"/>
    </source>
</evidence>
<reference evidence="8 9" key="1">
    <citation type="journal article" date="2013" name="Curr. Biol.">
        <title>The Genome of the Foraminiferan Reticulomyxa filosa.</title>
        <authorList>
            <person name="Glockner G."/>
            <person name="Hulsmann N."/>
            <person name="Schleicher M."/>
            <person name="Noegel A.A."/>
            <person name="Eichinger L."/>
            <person name="Gallinger C."/>
            <person name="Pawlowski J."/>
            <person name="Sierra R."/>
            <person name="Euteneuer U."/>
            <person name="Pillet L."/>
            <person name="Moustafa A."/>
            <person name="Platzer M."/>
            <person name="Groth M."/>
            <person name="Szafranski K."/>
            <person name="Schliwa M."/>
        </authorList>
    </citation>
    <scope>NUCLEOTIDE SEQUENCE [LARGE SCALE GENOMIC DNA]</scope>
</reference>
<evidence type="ECO:0000256" key="4">
    <source>
        <dbReference type="ARBA" id="ARBA00022737"/>
    </source>
</evidence>
<keyword evidence="9" id="KW-1185">Reference proteome</keyword>
<dbReference type="Pfam" id="PF01239">
    <property type="entry name" value="PPTA"/>
    <property type="match status" value="2"/>
</dbReference>
<dbReference type="GO" id="GO:0005968">
    <property type="term" value="C:Rab-protein geranylgeranyltransferase complex"/>
    <property type="evidence" value="ECO:0007669"/>
    <property type="project" value="TreeGrafter"/>
</dbReference>
<evidence type="ECO:0000256" key="7">
    <source>
        <dbReference type="SAM" id="Phobius"/>
    </source>
</evidence>
<evidence type="ECO:0000256" key="6">
    <source>
        <dbReference type="RuleBase" id="RU367120"/>
    </source>
</evidence>
<dbReference type="GO" id="GO:0097354">
    <property type="term" value="P:prenylation"/>
    <property type="evidence" value="ECO:0007669"/>
    <property type="project" value="UniProtKB-UniRule"/>
</dbReference>
<keyword evidence="2 6" id="KW-0637">Prenyltransferase</keyword>
<dbReference type="Gene3D" id="1.25.40.120">
    <property type="entry name" value="Protein prenylyltransferase"/>
    <property type="match status" value="1"/>
</dbReference>
<dbReference type="PROSITE" id="PS51147">
    <property type="entry name" value="PFTA"/>
    <property type="match status" value="1"/>
</dbReference>
<name>X6N4K9_RETFI</name>
<keyword evidence="3 6" id="KW-0808">Transferase</keyword>
<proteinExistence type="inferred from homology"/>
<sequence>FKLNNKKNDFYNLINLVNKGCIDLDNELNLCTKFLKLDSRNCFVFVYFYFFATLIVKCNVYQKIKCIKVHCWDYRRFIVEKANVPLTKELNYTTQLLTKDFSNGSAWHYRSTLLAKIYSDDHSKMISKIVEELEFAWNAFYTEPDDQSTWLYHRWLLGKDGFTTMARLSDTSQKWVQSQITGFHQLPLSVLIREYEKTQELLSDEPNARWALLTSAVLMRALHQRGHVIVQASHRCTLIFDQLIQLDPMRKGYYNDIKHLMTKSLT</sequence>
<evidence type="ECO:0000256" key="5">
    <source>
        <dbReference type="ARBA" id="ARBA00047658"/>
    </source>
</evidence>
<feature type="transmembrane region" description="Helical" evidence="7">
    <location>
        <begin position="42"/>
        <end position="62"/>
    </location>
</feature>
<accession>X6N4K9</accession>
<comment type="catalytic activity">
    <reaction evidence="5 6">
        <text>geranylgeranyl diphosphate + L-cysteinyl-[protein] = S-geranylgeranyl-L-cysteinyl-[protein] + diphosphate</text>
        <dbReference type="Rhea" id="RHEA:21240"/>
        <dbReference type="Rhea" id="RHEA-COMP:10131"/>
        <dbReference type="Rhea" id="RHEA-COMP:11537"/>
        <dbReference type="ChEBI" id="CHEBI:29950"/>
        <dbReference type="ChEBI" id="CHEBI:33019"/>
        <dbReference type="ChEBI" id="CHEBI:57533"/>
        <dbReference type="ChEBI" id="CHEBI:86021"/>
        <dbReference type="EC" id="2.5.1.60"/>
    </reaction>
</comment>
<comment type="caution">
    <text evidence="8">The sequence shown here is derived from an EMBL/GenBank/DDBJ whole genome shotgun (WGS) entry which is preliminary data.</text>
</comment>
<protein>
    <recommendedName>
        <fullName evidence="6">Geranylgeranyl transferase type-2 subunit alpha</fullName>
        <ecNumber evidence="6">2.5.1.60</ecNumber>
    </recommendedName>
    <alternativeName>
        <fullName evidence="6">Geranylgeranyl transferase type II subunit alpha</fullName>
    </alternativeName>
</protein>
<dbReference type="OrthoDB" id="1658at2759"/>
<evidence type="ECO:0000256" key="3">
    <source>
        <dbReference type="ARBA" id="ARBA00022679"/>
    </source>
</evidence>
<organism evidence="8 9">
    <name type="scientific">Reticulomyxa filosa</name>
    <dbReference type="NCBI Taxonomy" id="46433"/>
    <lineage>
        <taxon>Eukaryota</taxon>
        <taxon>Sar</taxon>
        <taxon>Rhizaria</taxon>
        <taxon>Retaria</taxon>
        <taxon>Foraminifera</taxon>
        <taxon>Monothalamids</taxon>
        <taxon>Reticulomyxidae</taxon>
        <taxon>Reticulomyxa</taxon>
    </lineage>
</organism>
<keyword evidence="7" id="KW-0812">Transmembrane</keyword>
<dbReference type="AlphaFoldDB" id="X6N4K9"/>
<dbReference type="PANTHER" id="PTHR11129">
    <property type="entry name" value="PROTEIN FARNESYLTRANSFERASE ALPHA SUBUNIT/RAB GERANYLGERANYL TRANSFERASE ALPHA SUBUNIT"/>
    <property type="match status" value="1"/>
</dbReference>
<evidence type="ECO:0000313" key="8">
    <source>
        <dbReference type="EMBL" id="ETO20257.1"/>
    </source>
</evidence>
<gene>
    <name evidence="8" type="ORF">RFI_16962</name>
</gene>
<comment type="similarity">
    <text evidence="1 6">Belongs to the protein prenyltransferase subunit alpha family.</text>
</comment>
<dbReference type="InterPro" id="IPR002088">
    <property type="entry name" value="Prenyl_trans_a"/>
</dbReference>
<evidence type="ECO:0000313" key="9">
    <source>
        <dbReference type="Proteomes" id="UP000023152"/>
    </source>
</evidence>
<evidence type="ECO:0000256" key="2">
    <source>
        <dbReference type="ARBA" id="ARBA00022602"/>
    </source>
</evidence>
<dbReference type="SUPFAM" id="SSF48439">
    <property type="entry name" value="Protein prenylyltransferase"/>
    <property type="match status" value="1"/>
</dbReference>
<keyword evidence="7" id="KW-0472">Membrane</keyword>
<dbReference type="GO" id="GO:0004663">
    <property type="term" value="F:Rab geranylgeranyltransferase activity"/>
    <property type="evidence" value="ECO:0007669"/>
    <property type="project" value="UniProtKB-UniRule"/>
</dbReference>
<dbReference type="EC" id="2.5.1.60" evidence="6"/>
<dbReference type="EMBL" id="ASPP01012798">
    <property type="protein sequence ID" value="ETO20257.1"/>
    <property type="molecule type" value="Genomic_DNA"/>
</dbReference>
<dbReference type="PANTHER" id="PTHR11129:SF2">
    <property type="entry name" value="GERANYLGERANYL TRANSFERASE TYPE-2 SUBUNIT ALPHA"/>
    <property type="match status" value="1"/>
</dbReference>
<feature type="non-terminal residue" evidence="8">
    <location>
        <position position="1"/>
    </location>
</feature>
<dbReference type="Proteomes" id="UP000023152">
    <property type="component" value="Unassembled WGS sequence"/>
</dbReference>
<comment type="function">
    <text evidence="6">Catalyzes the transfer of a geranyl-geranyl moiety from geranyl-geranyl pyrophosphate to cysteines occuring in specific C-terminal amino acid sequences.</text>
</comment>
<keyword evidence="4" id="KW-0677">Repeat</keyword>